<feature type="domain" description="Helicase ATP-binding" evidence="16">
    <location>
        <begin position="285"/>
        <end position="447"/>
    </location>
</feature>
<evidence type="ECO:0000259" key="17">
    <source>
        <dbReference type="PROSITE" id="PS51194"/>
    </source>
</evidence>
<dbReference type="SUPFAM" id="SSF52540">
    <property type="entry name" value="P-loop containing nucleoside triphosphate hydrolases"/>
    <property type="match status" value="2"/>
</dbReference>
<comment type="catalytic activity">
    <reaction evidence="12 15">
        <text>Couples ATP hydrolysis with the unwinding of duplex DNA by translocating in the 3'-5' direction.</text>
        <dbReference type="EC" id="5.6.2.4"/>
    </reaction>
</comment>
<dbReference type="Gene3D" id="2.40.50.140">
    <property type="entry name" value="Nucleic acid-binding proteins"/>
    <property type="match status" value="1"/>
</dbReference>
<dbReference type="SMART" id="SM00487">
    <property type="entry name" value="DEXDc"/>
    <property type="match status" value="1"/>
</dbReference>
<dbReference type="OrthoDB" id="9804325at2"/>
<reference evidence="18 19" key="1">
    <citation type="journal article" date="2019" name="Mar. Drugs">
        <title>Comparative Genomics and CAZyme Genome Repertoires of Marine Zobellia amurskyensis KMM 3526(T) and Zobellia laminariae KMM 3676(T).</title>
        <authorList>
            <person name="Chernysheva N."/>
            <person name="Bystritskaya E."/>
            <person name="Stenkova A."/>
            <person name="Golovkin I."/>
            <person name="Nedashkovskaya O."/>
            <person name="Isaeva M."/>
        </authorList>
    </citation>
    <scope>NUCLEOTIDE SEQUENCE [LARGE SCALE GENOMIC DNA]</scope>
    <source>
        <strain evidence="18 19">KMM 3526</strain>
    </source>
</reference>
<keyword evidence="11" id="KW-0413">Isomerase</keyword>
<dbReference type="InterPro" id="IPR014001">
    <property type="entry name" value="Helicase_ATP-bd"/>
</dbReference>
<dbReference type="SMART" id="SM00490">
    <property type="entry name" value="HELICc"/>
    <property type="match status" value="1"/>
</dbReference>
<keyword evidence="5 15" id="KW-0378">Hydrolase</keyword>
<dbReference type="Pfam" id="PF00270">
    <property type="entry name" value="DEAD"/>
    <property type="match status" value="1"/>
</dbReference>
<evidence type="ECO:0000256" key="9">
    <source>
        <dbReference type="ARBA" id="ARBA00023172"/>
    </source>
</evidence>
<evidence type="ECO:0000256" key="5">
    <source>
        <dbReference type="ARBA" id="ARBA00022801"/>
    </source>
</evidence>
<evidence type="ECO:0000256" key="14">
    <source>
        <dbReference type="ARBA" id="ARBA00048988"/>
    </source>
</evidence>
<dbReference type="InterPro" id="IPR027417">
    <property type="entry name" value="P-loop_NTPase"/>
</dbReference>
<dbReference type="NCBIfam" id="TIGR00643">
    <property type="entry name" value="recG"/>
    <property type="match status" value="1"/>
</dbReference>
<evidence type="ECO:0000256" key="4">
    <source>
        <dbReference type="ARBA" id="ARBA00022763"/>
    </source>
</evidence>
<comment type="catalytic activity">
    <reaction evidence="14 15">
        <text>ATP + H2O = ADP + phosphate + H(+)</text>
        <dbReference type="Rhea" id="RHEA:13065"/>
        <dbReference type="ChEBI" id="CHEBI:15377"/>
        <dbReference type="ChEBI" id="CHEBI:15378"/>
        <dbReference type="ChEBI" id="CHEBI:30616"/>
        <dbReference type="ChEBI" id="CHEBI:43474"/>
        <dbReference type="ChEBI" id="CHEBI:456216"/>
        <dbReference type="EC" id="5.6.2.4"/>
    </reaction>
</comment>
<comment type="function">
    <text evidence="15">Plays a critical role in recombination and DNA repair. Helps process Holliday junction intermediates to mature products by catalyzing branch migration. Has replication fork regression activity, unwinds stalled or blocked replication forks to make a HJ that can be resolved. Has a DNA unwinding activity characteristic of a DNA helicase with 3'-5' polarity.</text>
</comment>
<dbReference type="GO" id="GO:0016787">
    <property type="term" value="F:hydrolase activity"/>
    <property type="evidence" value="ECO:0007669"/>
    <property type="project" value="UniProtKB-KW"/>
</dbReference>
<dbReference type="Proteomes" id="UP000540519">
    <property type="component" value="Unassembled WGS sequence"/>
</dbReference>
<dbReference type="InterPro" id="IPR012340">
    <property type="entry name" value="NA-bd_OB-fold"/>
</dbReference>
<evidence type="ECO:0000313" key="19">
    <source>
        <dbReference type="Proteomes" id="UP000540519"/>
    </source>
</evidence>
<sequence>MNANSLQTPIVYLKGVGPNRAETLQSELGIHTFQDLLNLFPNRYIDKTHYYKIGQLQRSNADVQIIGKIVHLKTVEQKKGKRLVASFVDDTGEMELVWFRGQKWIRENIKLNTPYVIFGKCNWFNGKFSMPHPEMELLKDHEQGLKVVMQPVYPSTEKLSNKGISNRVISKLVQQIFVESKGRFTETLSEKLLFELKLLPKSESLFNIHFPKNQELLAKAQFRLKFEELFYIQMQLIAKNMLHKQKIKGFNFDQVGTIFNEFYKSHLPFELTGAQKRVIKEIRGDLGSNAQMNRLLQGDVGSGKTIVAVMAMLLAIDNGFQACLMAPTEILANQHYTGISELLEGTGITCSLLTGSVKKSARKPIHEQLESGELQILIGTHALLEDKVKFKNLGLAIVDEQHRFGVAQRSRLWHKNDIPPHILVMTATPIPRTLAMSLYGDLDVSTIDELPPGRKPIKTVHRFDSNRLKVFQFIRDEIKKGRQIYIVYPLIQESEALDYKDLMDGYESIARDFPLPDFQISIVHGQMKPADKDYEMERFVKGETQIMVATTVIEVGVNVPNASVMIIESAERFGLSQLHQLRGRVGRGADQSYCILMTGNKLSTEAKTRLQTMVHTNDGFEIAEVDLKLRGPGDIMGTQQSGVLNLKIADIVKDNDILKTARYHAMQLLKDDSSLEKPENLVIRHAYSQLVKYKNIWNYIS</sequence>
<evidence type="ECO:0000313" key="18">
    <source>
        <dbReference type="EMBL" id="MUH37160.1"/>
    </source>
</evidence>
<keyword evidence="9 15" id="KW-0233">DNA recombination</keyword>
<dbReference type="GO" id="GO:0005524">
    <property type="term" value="F:ATP binding"/>
    <property type="evidence" value="ECO:0007669"/>
    <property type="project" value="UniProtKB-KW"/>
</dbReference>
<dbReference type="CDD" id="cd17992">
    <property type="entry name" value="DEXHc_RecG"/>
    <property type="match status" value="1"/>
</dbReference>
<dbReference type="InterPro" id="IPR047112">
    <property type="entry name" value="RecG/Mfd"/>
</dbReference>
<dbReference type="InterPro" id="IPR001650">
    <property type="entry name" value="Helicase_C-like"/>
</dbReference>
<dbReference type="PANTHER" id="PTHR47964">
    <property type="entry name" value="ATP-DEPENDENT DNA HELICASE HOMOLOG RECG, CHLOROPLASTIC"/>
    <property type="match status" value="1"/>
</dbReference>
<dbReference type="GO" id="GO:0003677">
    <property type="term" value="F:DNA binding"/>
    <property type="evidence" value="ECO:0007669"/>
    <property type="project" value="UniProtKB-KW"/>
</dbReference>
<comment type="similarity">
    <text evidence="1 15">Belongs to the helicase family. RecG subfamily.</text>
</comment>
<dbReference type="PROSITE" id="PS51192">
    <property type="entry name" value="HELICASE_ATP_BIND_1"/>
    <property type="match status" value="1"/>
</dbReference>
<evidence type="ECO:0000256" key="10">
    <source>
        <dbReference type="ARBA" id="ARBA00023204"/>
    </source>
</evidence>
<dbReference type="Pfam" id="PF17191">
    <property type="entry name" value="RecG_wedge"/>
    <property type="match status" value="1"/>
</dbReference>
<evidence type="ECO:0000256" key="1">
    <source>
        <dbReference type="ARBA" id="ARBA00007504"/>
    </source>
</evidence>
<gene>
    <name evidence="18" type="primary">recG</name>
    <name evidence="18" type="ORF">D9O36_15010</name>
</gene>
<dbReference type="AlphaFoldDB" id="A0A7X3D301"/>
<dbReference type="InterPro" id="IPR033454">
    <property type="entry name" value="RecG_wedge"/>
</dbReference>
<dbReference type="PROSITE" id="PS51194">
    <property type="entry name" value="HELICASE_CTER"/>
    <property type="match status" value="1"/>
</dbReference>
<organism evidence="18 19">
    <name type="scientific">Zobellia amurskyensis</name>
    <dbReference type="NCBI Taxonomy" id="248905"/>
    <lineage>
        <taxon>Bacteria</taxon>
        <taxon>Pseudomonadati</taxon>
        <taxon>Bacteroidota</taxon>
        <taxon>Flavobacteriia</taxon>
        <taxon>Flavobacteriales</taxon>
        <taxon>Flavobacteriaceae</taxon>
        <taxon>Zobellia</taxon>
    </lineage>
</organism>
<dbReference type="EMBL" id="RCNR01000033">
    <property type="protein sequence ID" value="MUH37160.1"/>
    <property type="molecule type" value="Genomic_DNA"/>
</dbReference>
<evidence type="ECO:0000256" key="13">
    <source>
        <dbReference type="ARBA" id="ARBA00034808"/>
    </source>
</evidence>
<keyword evidence="7 15" id="KW-0067">ATP-binding</keyword>
<dbReference type="CDD" id="cd04488">
    <property type="entry name" value="RecG_wedge_OBF"/>
    <property type="match status" value="1"/>
</dbReference>
<dbReference type="NCBIfam" id="NF008168">
    <property type="entry name" value="PRK10917.2-2"/>
    <property type="match status" value="1"/>
</dbReference>
<evidence type="ECO:0000256" key="7">
    <source>
        <dbReference type="ARBA" id="ARBA00022840"/>
    </source>
</evidence>
<proteinExistence type="inferred from homology"/>
<comment type="caution">
    <text evidence="18">The sequence shown here is derived from an EMBL/GenBank/DDBJ whole genome shotgun (WGS) entry which is preliminary data.</text>
</comment>
<evidence type="ECO:0000256" key="12">
    <source>
        <dbReference type="ARBA" id="ARBA00034617"/>
    </source>
</evidence>
<evidence type="ECO:0000256" key="15">
    <source>
        <dbReference type="RuleBase" id="RU363016"/>
    </source>
</evidence>
<keyword evidence="6 15" id="KW-0347">Helicase</keyword>
<dbReference type="Pfam" id="PF19833">
    <property type="entry name" value="RecG_dom3_C"/>
    <property type="match status" value="1"/>
</dbReference>
<accession>A0A7X3D301</accession>
<dbReference type="InterPro" id="IPR004609">
    <property type="entry name" value="ATP-dep_DNA_helicase_RecG"/>
</dbReference>
<evidence type="ECO:0000256" key="8">
    <source>
        <dbReference type="ARBA" id="ARBA00023125"/>
    </source>
</evidence>
<dbReference type="RefSeq" id="WP_155600531.1">
    <property type="nucleotide sequence ID" value="NZ_RCNR01000033.1"/>
</dbReference>
<dbReference type="EC" id="5.6.2.4" evidence="13 15"/>
<evidence type="ECO:0000256" key="3">
    <source>
        <dbReference type="ARBA" id="ARBA00022741"/>
    </source>
</evidence>
<dbReference type="SUPFAM" id="SSF50249">
    <property type="entry name" value="Nucleic acid-binding proteins"/>
    <property type="match status" value="1"/>
</dbReference>
<dbReference type="GO" id="GO:0043138">
    <property type="term" value="F:3'-5' DNA helicase activity"/>
    <property type="evidence" value="ECO:0007669"/>
    <property type="project" value="UniProtKB-EC"/>
</dbReference>
<dbReference type="Gene3D" id="3.40.50.300">
    <property type="entry name" value="P-loop containing nucleotide triphosphate hydrolases"/>
    <property type="match status" value="2"/>
</dbReference>
<keyword evidence="19" id="KW-1185">Reference proteome</keyword>
<evidence type="ECO:0000256" key="6">
    <source>
        <dbReference type="ARBA" id="ARBA00022806"/>
    </source>
</evidence>
<dbReference type="InterPro" id="IPR011545">
    <property type="entry name" value="DEAD/DEAH_box_helicase_dom"/>
</dbReference>
<evidence type="ECO:0000259" key="16">
    <source>
        <dbReference type="PROSITE" id="PS51192"/>
    </source>
</evidence>
<dbReference type="GO" id="GO:0006281">
    <property type="term" value="P:DNA repair"/>
    <property type="evidence" value="ECO:0007669"/>
    <property type="project" value="UniProtKB-UniRule"/>
</dbReference>
<keyword evidence="8" id="KW-0238">DNA-binding</keyword>
<evidence type="ECO:0000256" key="11">
    <source>
        <dbReference type="ARBA" id="ARBA00023235"/>
    </source>
</evidence>
<keyword evidence="3 15" id="KW-0547">Nucleotide-binding</keyword>
<keyword evidence="10 15" id="KW-0234">DNA repair</keyword>
<evidence type="ECO:0000256" key="2">
    <source>
        <dbReference type="ARBA" id="ARBA00017846"/>
    </source>
</evidence>
<feature type="domain" description="Helicase C-terminal" evidence="17">
    <location>
        <begin position="469"/>
        <end position="633"/>
    </location>
</feature>
<protein>
    <recommendedName>
        <fullName evidence="2 15">ATP-dependent DNA helicase RecG</fullName>
        <ecNumber evidence="13 15">5.6.2.4</ecNumber>
    </recommendedName>
</protein>
<name>A0A7X3D301_9FLAO</name>
<keyword evidence="4 15" id="KW-0227">DNA damage</keyword>
<dbReference type="PANTHER" id="PTHR47964:SF1">
    <property type="entry name" value="ATP-DEPENDENT DNA HELICASE HOMOLOG RECG, CHLOROPLASTIC"/>
    <property type="match status" value="1"/>
</dbReference>
<dbReference type="Pfam" id="PF00271">
    <property type="entry name" value="Helicase_C"/>
    <property type="match status" value="1"/>
</dbReference>
<dbReference type="InterPro" id="IPR045562">
    <property type="entry name" value="RecG_dom3_C"/>
</dbReference>
<dbReference type="GO" id="GO:0006310">
    <property type="term" value="P:DNA recombination"/>
    <property type="evidence" value="ECO:0007669"/>
    <property type="project" value="UniProtKB-UniRule"/>
</dbReference>
<dbReference type="NCBIfam" id="NF008165">
    <property type="entry name" value="PRK10917.1-3"/>
    <property type="match status" value="1"/>
</dbReference>